<keyword evidence="4" id="KW-1185">Reference proteome</keyword>
<feature type="domain" description="SWIM-type" evidence="2">
    <location>
        <begin position="55"/>
        <end position="89"/>
    </location>
</feature>
<evidence type="ECO:0000313" key="3">
    <source>
        <dbReference type="EMBL" id="CAC5374614.1"/>
    </source>
</evidence>
<evidence type="ECO:0000313" key="4">
    <source>
        <dbReference type="Proteomes" id="UP000507470"/>
    </source>
</evidence>
<dbReference type="PROSITE" id="PS50966">
    <property type="entry name" value="ZF_SWIM"/>
    <property type="match status" value="1"/>
</dbReference>
<keyword evidence="1" id="KW-0863">Zinc-finger</keyword>
<sequence length="229" mass="26365">MSNENQRPFPFRPKRNAQVNKSILFAKSANLKLLDHKKTDNDIIFSFQNYKEERIEVSLQQVPNCSCPFKTKNPSKICMHIVFALLRYFDVDENSMLLHQLAYTNSEFNKLKNSLVEIRTNNDSLEQSWILSRKEKLPGKIPNCSGCKTKSIMPGDLHIYVKGKIVLKNNIQKDATFRFCPDSKCLKNIPTWSNLKPFTCAFVDLKGKISENDISKISSEGIKIQIKFV</sequence>
<reference evidence="3 4" key="1">
    <citation type="submission" date="2020-06" db="EMBL/GenBank/DDBJ databases">
        <authorList>
            <person name="Li R."/>
            <person name="Bekaert M."/>
        </authorList>
    </citation>
    <scope>NUCLEOTIDE SEQUENCE [LARGE SCALE GENOMIC DNA]</scope>
    <source>
        <strain evidence="4">wild</strain>
    </source>
</reference>
<evidence type="ECO:0000259" key="2">
    <source>
        <dbReference type="PROSITE" id="PS50966"/>
    </source>
</evidence>
<gene>
    <name evidence="3" type="ORF">MCOR_11934</name>
</gene>
<name>A0A6J8AWL3_MYTCO</name>
<dbReference type="InterPro" id="IPR039903">
    <property type="entry name" value="Zswim2"/>
</dbReference>
<keyword evidence="1" id="KW-0479">Metal-binding</keyword>
<dbReference type="AlphaFoldDB" id="A0A6J8AWL3"/>
<dbReference type="GO" id="GO:0008270">
    <property type="term" value="F:zinc ion binding"/>
    <property type="evidence" value="ECO:0007669"/>
    <property type="project" value="UniProtKB-KW"/>
</dbReference>
<organism evidence="3 4">
    <name type="scientific">Mytilus coruscus</name>
    <name type="common">Sea mussel</name>
    <dbReference type="NCBI Taxonomy" id="42192"/>
    <lineage>
        <taxon>Eukaryota</taxon>
        <taxon>Metazoa</taxon>
        <taxon>Spiralia</taxon>
        <taxon>Lophotrochozoa</taxon>
        <taxon>Mollusca</taxon>
        <taxon>Bivalvia</taxon>
        <taxon>Autobranchia</taxon>
        <taxon>Pteriomorphia</taxon>
        <taxon>Mytilida</taxon>
        <taxon>Mytiloidea</taxon>
        <taxon>Mytilidae</taxon>
        <taxon>Mytilinae</taxon>
        <taxon>Mytilus</taxon>
    </lineage>
</organism>
<accession>A0A6J8AWL3</accession>
<dbReference type="GO" id="GO:0061630">
    <property type="term" value="F:ubiquitin protein ligase activity"/>
    <property type="evidence" value="ECO:0007669"/>
    <property type="project" value="InterPro"/>
</dbReference>
<dbReference type="PANTHER" id="PTHR21540">
    <property type="entry name" value="RING FINGER AND SWIM DOMAIN-CONTAINING PROTEIN 2"/>
    <property type="match status" value="1"/>
</dbReference>
<dbReference type="EMBL" id="CACVKT020002030">
    <property type="protein sequence ID" value="CAC5374614.1"/>
    <property type="molecule type" value="Genomic_DNA"/>
</dbReference>
<dbReference type="Proteomes" id="UP000507470">
    <property type="component" value="Unassembled WGS sequence"/>
</dbReference>
<dbReference type="InterPro" id="IPR007527">
    <property type="entry name" value="Znf_SWIM"/>
</dbReference>
<evidence type="ECO:0000256" key="1">
    <source>
        <dbReference type="PROSITE-ProRule" id="PRU00325"/>
    </source>
</evidence>
<keyword evidence="1" id="KW-0862">Zinc</keyword>
<proteinExistence type="predicted"/>
<protein>
    <recommendedName>
        <fullName evidence="2">SWIM-type domain-containing protein</fullName>
    </recommendedName>
</protein>